<dbReference type="InParanoid" id="A0A0D0DF70"/>
<dbReference type="AlphaFoldDB" id="A0A0D0DF70"/>
<keyword evidence="2" id="KW-1185">Reference proteome</keyword>
<protein>
    <submittedName>
        <fullName evidence="1">Uncharacterized protein</fullName>
    </submittedName>
</protein>
<dbReference type="EMBL" id="KN826219">
    <property type="protein sequence ID" value="KIK79664.1"/>
    <property type="molecule type" value="Genomic_DNA"/>
</dbReference>
<reference evidence="1 2" key="1">
    <citation type="submission" date="2014-04" db="EMBL/GenBank/DDBJ databases">
        <authorList>
            <consortium name="DOE Joint Genome Institute"/>
            <person name="Kuo A."/>
            <person name="Kohler A."/>
            <person name="Jargeat P."/>
            <person name="Nagy L.G."/>
            <person name="Floudas D."/>
            <person name="Copeland A."/>
            <person name="Barry K.W."/>
            <person name="Cichocki N."/>
            <person name="Veneault-Fourrey C."/>
            <person name="LaButti K."/>
            <person name="Lindquist E.A."/>
            <person name="Lipzen A."/>
            <person name="Lundell T."/>
            <person name="Morin E."/>
            <person name="Murat C."/>
            <person name="Sun H."/>
            <person name="Tunlid A."/>
            <person name="Henrissat B."/>
            <person name="Grigoriev I.V."/>
            <person name="Hibbett D.S."/>
            <person name="Martin F."/>
            <person name="Nordberg H.P."/>
            <person name="Cantor M.N."/>
            <person name="Hua S.X."/>
        </authorList>
    </citation>
    <scope>NUCLEOTIDE SEQUENCE [LARGE SCALE GENOMIC DNA]</scope>
    <source>
        <strain evidence="1 2">Ve08.2h10</strain>
    </source>
</reference>
<accession>A0A0D0DF70</accession>
<sequence length="157" mass="17716">MLWFTHELCSDVDHFRHECDARFCSVPCQLCKRLCSDQDHMHGLEPNAIHLCGQEHLCTAVCSAPGICEIETAPQSIEATFTGKNETFQYTKYTQAAKRLKCIKPIAPGATKHRGSHNHSLDKKVVHFCEDRCENCGYFCTLPLGKLDVVIGPYYLI</sequence>
<dbReference type="HOGENOM" id="CLU_1678484_0_0_1"/>
<proteinExistence type="predicted"/>
<dbReference type="STRING" id="930991.A0A0D0DF70"/>
<dbReference type="Proteomes" id="UP000054538">
    <property type="component" value="Unassembled WGS sequence"/>
</dbReference>
<name>A0A0D0DF70_9AGAM</name>
<reference evidence="2" key="2">
    <citation type="submission" date="2015-01" db="EMBL/GenBank/DDBJ databases">
        <title>Evolutionary Origins and Diversification of the Mycorrhizal Mutualists.</title>
        <authorList>
            <consortium name="DOE Joint Genome Institute"/>
            <consortium name="Mycorrhizal Genomics Consortium"/>
            <person name="Kohler A."/>
            <person name="Kuo A."/>
            <person name="Nagy L.G."/>
            <person name="Floudas D."/>
            <person name="Copeland A."/>
            <person name="Barry K.W."/>
            <person name="Cichocki N."/>
            <person name="Veneault-Fourrey C."/>
            <person name="LaButti K."/>
            <person name="Lindquist E.A."/>
            <person name="Lipzen A."/>
            <person name="Lundell T."/>
            <person name="Morin E."/>
            <person name="Murat C."/>
            <person name="Riley R."/>
            <person name="Ohm R."/>
            <person name="Sun H."/>
            <person name="Tunlid A."/>
            <person name="Henrissat B."/>
            <person name="Grigoriev I.V."/>
            <person name="Hibbett D.S."/>
            <person name="Martin F."/>
        </authorList>
    </citation>
    <scope>NUCLEOTIDE SEQUENCE [LARGE SCALE GENOMIC DNA]</scope>
    <source>
        <strain evidence="2">Ve08.2h10</strain>
    </source>
</reference>
<gene>
    <name evidence="1" type="ORF">PAXRUDRAFT_269508</name>
</gene>
<dbReference type="OrthoDB" id="2343366at2759"/>
<evidence type="ECO:0000313" key="1">
    <source>
        <dbReference type="EMBL" id="KIK79664.1"/>
    </source>
</evidence>
<evidence type="ECO:0000313" key="2">
    <source>
        <dbReference type="Proteomes" id="UP000054538"/>
    </source>
</evidence>
<organism evidence="1 2">
    <name type="scientific">Paxillus rubicundulus Ve08.2h10</name>
    <dbReference type="NCBI Taxonomy" id="930991"/>
    <lineage>
        <taxon>Eukaryota</taxon>
        <taxon>Fungi</taxon>
        <taxon>Dikarya</taxon>
        <taxon>Basidiomycota</taxon>
        <taxon>Agaricomycotina</taxon>
        <taxon>Agaricomycetes</taxon>
        <taxon>Agaricomycetidae</taxon>
        <taxon>Boletales</taxon>
        <taxon>Paxilineae</taxon>
        <taxon>Paxillaceae</taxon>
        <taxon>Paxillus</taxon>
    </lineage>
</organism>